<dbReference type="Pfam" id="PF01544">
    <property type="entry name" value="CorA"/>
    <property type="match status" value="1"/>
</dbReference>
<dbReference type="InterPro" id="IPR045863">
    <property type="entry name" value="CorA_TM1_TM2"/>
</dbReference>
<keyword evidence="14" id="KW-1185">Reference proteome</keyword>
<dbReference type="GO" id="GO:0050897">
    <property type="term" value="F:cobalt ion binding"/>
    <property type="evidence" value="ECO:0007669"/>
    <property type="project" value="TreeGrafter"/>
</dbReference>
<evidence type="ECO:0000256" key="7">
    <source>
        <dbReference type="ARBA" id="ARBA00022989"/>
    </source>
</evidence>
<keyword evidence="7 12" id="KW-1133">Transmembrane helix</keyword>
<organism evidence="13 14">
    <name type="scientific">Agrococcus sediminis</name>
    <dbReference type="NCBI Taxonomy" id="2599924"/>
    <lineage>
        <taxon>Bacteria</taxon>
        <taxon>Bacillati</taxon>
        <taxon>Actinomycetota</taxon>
        <taxon>Actinomycetes</taxon>
        <taxon>Micrococcales</taxon>
        <taxon>Microbacteriaceae</taxon>
        <taxon>Agrococcus</taxon>
    </lineage>
</organism>
<evidence type="ECO:0000256" key="4">
    <source>
        <dbReference type="ARBA" id="ARBA00022475"/>
    </source>
</evidence>
<protein>
    <submittedName>
        <fullName evidence="13">Magnesium and cobalt transport protein CorA</fullName>
    </submittedName>
</protein>
<comment type="catalytic activity">
    <reaction evidence="10">
        <text>Mg(2+)(in) = Mg(2+)(out)</text>
        <dbReference type="Rhea" id="RHEA:29827"/>
        <dbReference type="ChEBI" id="CHEBI:18420"/>
    </reaction>
</comment>
<dbReference type="PANTHER" id="PTHR46494">
    <property type="entry name" value="CORA FAMILY METAL ION TRANSPORTER (EUROFUNG)"/>
    <property type="match status" value="1"/>
</dbReference>
<dbReference type="SUPFAM" id="SSF143865">
    <property type="entry name" value="CorA soluble domain-like"/>
    <property type="match status" value="1"/>
</dbReference>
<evidence type="ECO:0000256" key="2">
    <source>
        <dbReference type="ARBA" id="ARBA00009765"/>
    </source>
</evidence>
<keyword evidence="9 12" id="KW-0472">Membrane</keyword>
<comment type="similarity">
    <text evidence="2">Belongs to the CorA metal ion transporter (MIT) (TC 1.A.35) family.</text>
</comment>
<dbReference type="FunFam" id="1.20.58.340:FF:000004">
    <property type="entry name" value="Magnesium transport protein CorA"/>
    <property type="match status" value="1"/>
</dbReference>
<evidence type="ECO:0000256" key="6">
    <source>
        <dbReference type="ARBA" id="ARBA00022842"/>
    </source>
</evidence>
<dbReference type="GO" id="GO:0005886">
    <property type="term" value="C:plasma membrane"/>
    <property type="evidence" value="ECO:0007669"/>
    <property type="project" value="UniProtKB-SubCell"/>
</dbReference>
<accession>A0A5M8QDA5</accession>
<dbReference type="Proteomes" id="UP000323221">
    <property type="component" value="Unassembled WGS sequence"/>
</dbReference>
<evidence type="ECO:0000256" key="3">
    <source>
        <dbReference type="ARBA" id="ARBA00022448"/>
    </source>
</evidence>
<keyword evidence="6" id="KW-0460">Magnesium</keyword>
<comment type="caution">
    <text evidence="13">The sequence shown here is derived from an EMBL/GenBank/DDBJ whole genome shotgun (WGS) entry which is preliminary data.</text>
</comment>
<dbReference type="PANTHER" id="PTHR46494:SF1">
    <property type="entry name" value="CORA FAMILY METAL ION TRANSPORTER (EUROFUNG)"/>
    <property type="match status" value="1"/>
</dbReference>
<keyword evidence="8" id="KW-0406">Ion transport</keyword>
<evidence type="ECO:0000256" key="5">
    <source>
        <dbReference type="ARBA" id="ARBA00022692"/>
    </source>
</evidence>
<evidence type="ECO:0000256" key="9">
    <source>
        <dbReference type="ARBA" id="ARBA00023136"/>
    </source>
</evidence>
<evidence type="ECO:0000313" key="13">
    <source>
        <dbReference type="EMBL" id="KAA6432880.1"/>
    </source>
</evidence>
<evidence type="ECO:0000256" key="8">
    <source>
        <dbReference type="ARBA" id="ARBA00023065"/>
    </source>
</evidence>
<feature type="transmembrane region" description="Helical" evidence="12">
    <location>
        <begin position="341"/>
        <end position="360"/>
    </location>
</feature>
<name>A0A5M8QDA5_9MICO</name>
<dbReference type="InterPro" id="IPR002523">
    <property type="entry name" value="MgTranspt_CorA/ZnTranspt_ZntB"/>
</dbReference>
<evidence type="ECO:0000256" key="11">
    <source>
        <dbReference type="ARBA" id="ARBA00045497"/>
    </source>
</evidence>
<dbReference type="Gene3D" id="3.30.460.20">
    <property type="entry name" value="CorA soluble domain-like"/>
    <property type="match status" value="1"/>
</dbReference>
<keyword evidence="5 12" id="KW-0812">Transmembrane</keyword>
<evidence type="ECO:0000256" key="1">
    <source>
        <dbReference type="ARBA" id="ARBA00004651"/>
    </source>
</evidence>
<evidence type="ECO:0000256" key="10">
    <source>
        <dbReference type="ARBA" id="ARBA00034269"/>
    </source>
</evidence>
<comment type="subcellular location">
    <subcellularLocation>
        <location evidence="1">Cell membrane</location>
        <topology evidence="1">Multi-pass membrane protein</topology>
    </subcellularLocation>
</comment>
<keyword evidence="3" id="KW-0813">Transport</keyword>
<dbReference type="AlphaFoldDB" id="A0A5M8QDA5"/>
<comment type="function">
    <text evidence="11">Mediates influx of magnesium ions. Alternates between open and closed states. Activated by low cytoplasmic Mg(2+) levels. Inactive when cytoplasmic Mg(2+) levels are high.</text>
</comment>
<proteinExistence type="inferred from homology"/>
<dbReference type="GO" id="GO:0015087">
    <property type="term" value="F:cobalt ion transmembrane transporter activity"/>
    <property type="evidence" value="ECO:0007669"/>
    <property type="project" value="TreeGrafter"/>
</dbReference>
<gene>
    <name evidence="13" type="ORF">FQ330_07875</name>
</gene>
<dbReference type="SUPFAM" id="SSF144083">
    <property type="entry name" value="Magnesium transport protein CorA, transmembrane region"/>
    <property type="match status" value="1"/>
</dbReference>
<feature type="transmembrane region" description="Helical" evidence="12">
    <location>
        <begin position="372"/>
        <end position="392"/>
    </location>
</feature>
<evidence type="ECO:0000313" key="14">
    <source>
        <dbReference type="Proteomes" id="UP000323221"/>
    </source>
</evidence>
<dbReference type="CDD" id="cd12830">
    <property type="entry name" value="MtCorA-like"/>
    <property type="match status" value="1"/>
</dbReference>
<dbReference type="InterPro" id="IPR045861">
    <property type="entry name" value="CorA_cytoplasmic_dom"/>
</dbReference>
<evidence type="ECO:0000256" key="12">
    <source>
        <dbReference type="SAM" id="Phobius"/>
    </source>
</evidence>
<dbReference type="GO" id="GO:0015095">
    <property type="term" value="F:magnesium ion transmembrane transporter activity"/>
    <property type="evidence" value="ECO:0007669"/>
    <property type="project" value="TreeGrafter"/>
</dbReference>
<dbReference type="EMBL" id="VOIR01000014">
    <property type="protein sequence ID" value="KAA6432880.1"/>
    <property type="molecule type" value="Genomic_DNA"/>
</dbReference>
<reference evidence="13 14" key="1">
    <citation type="submission" date="2019-08" db="EMBL/GenBank/DDBJ databases">
        <title>Agrococcus lahaulensis sp. nov., isolated from a cold desert of the Indian Himalayas.</title>
        <authorList>
            <person name="Qu J.H."/>
        </authorList>
    </citation>
    <scope>NUCLEOTIDE SEQUENCE [LARGE SCALE GENOMIC DNA]</scope>
    <source>
        <strain evidence="13 14">NS18</strain>
    </source>
</reference>
<dbReference type="GO" id="GO:0000287">
    <property type="term" value="F:magnesium ion binding"/>
    <property type="evidence" value="ECO:0007669"/>
    <property type="project" value="TreeGrafter"/>
</dbReference>
<dbReference type="OrthoDB" id="9803416at2"/>
<sequence>MRSGAPSSPRTTTWSSHTFSASVLPISPPCGRLSSLRPAPIRRRAGPRARGPAVRILSARAAGGPMPIADAAVWADGARVPDVPVERMLETAAERGGFAWFDLVDPSEDEVLAAARELELHRLVVEDVLQRGQRPKLEPYDGVTYCVLHRVEQVGDALVPREVHAIVAERCAITVSWDRPEGLADIRDRLQEGLELLDTTPATLLYALLDETADQHADLADALRQRIAEIEEAFFSQQEPATVEVYLSLRRMVALERAAEPMSGIIERSTARLSQTDAELRRHLRDVDDHARQTAARLDGAQRLLTSLLQLASARVAERQNDEMRAMTELQIEQNEQTKKVTSWAAILFAPTLIAGIYGMNFRYLPELHWALGYPFALALMVVLAGVLYVLFKRRHWL</sequence>
<keyword evidence="4" id="KW-1003">Cell membrane</keyword>
<dbReference type="Gene3D" id="1.20.58.340">
    <property type="entry name" value="Magnesium transport protein CorA, transmembrane region"/>
    <property type="match status" value="2"/>
</dbReference>